<dbReference type="Proteomes" id="UP001431019">
    <property type="component" value="Unassembled WGS sequence"/>
</dbReference>
<reference evidence="3 4" key="1">
    <citation type="submission" date="2021-11" db="EMBL/GenBank/DDBJ databases">
        <authorList>
            <person name="Oh E.-T."/>
            <person name="Kim S.-B."/>
        </authorList>
    </citation>
    <scope>NUCLEOTIDE SEQUENCE [LARGE SCALE GENOMIC DNA]</scope>
    <source>
        <strain evidence="3 4">MMS20-SJTR3</strain>
    </source>
</reference>
<evidence type="ECO:0000313" key="3">
    <source>
        <dbReference type="EMBL" id="MCC8395858.1"/>
    </source>
</evidence>
<comment type="caution">
    <text evidence="3">The sequence shown here is derived from an EMBL/GenBank/DDBJ whole genome shotgun (WGS) entry which is preliminary data.</text>
</comment>
<gene>
    <name evidence="3" type="ORF">LJ656_25050</name>
</gene>
<dbReference type="EMBL" id="JAJITD010000014">
    <property type="protein sequence ID" value="MCC8395858.1"/>
    <property type="molecule type" value="Genomic_DNA"/>
</dbReference>
<evidence type="ECO:0000256" key="2">
    <source>
        <dbReference type="SAM" id="SignalP"/>
    </source>
</evidence>
<feature type="region of interest" description="Disordered" evidence="1">
    <location>
        <begin position="47"/>
        <end position="121"/>
    </location>
</feature>
<organism evidence="3 4">
    <name type="scientific">Paraburkholderia sejongensis</name>
    <dbReference type="NCBI Taxonomy" id="2886946"/>
    <lineage>
        <taxon>Bacteria</taxon>
        <taxon>Pseudomonadati</taxon>
        <taxon>Pseudomonadota</taxon>
        <taxon>Betaproteobacteria</taxon>
        <taxon>Burkholderiales</taxon>
        <taxon>Burkholderiaceae</taxon>
        <taxon>Paraburkholderia</taxon>
    </lineage>
</organism>
<feature type="compositionally biased region" description="Low complexity" evidence="1">
    <location>
        <begin position="47"/>
        <end position="60"/>
    </location>
</feature>
<keyword evidence="2" id="KW-0732">Signal</keyword>
<evidence type="ECO:0000256" key="1">
    <source>
        <dbReference type="SAM" id="MobiDB-lite"/>
    </source>
</evidence>
<name>A0ABS8K110_9BURK</name>
<keyword evidence="4" id="KW-1185">Reference proteome</keyword>
<feature type="signal peptide" evidence="2">
    <location>
        <begin position="1"/>
        <end position="28"/>
    </location>
</feature>
<feature type="chain" id="PRO_5045171946" evidence="2">
    <location>
        <begin position="29"/>
        <end position="121"/>
    </location>
</feature>
<accession>A0ABS8K110</accession>
<proteinExistence type="predicted"/>
<sequence length="121" mass="12150">MNVAHAGKRVVLLGSIALAIGVSGGAFAQTPAGGDAGANATHAANAANAAVQPTPAASAPLSKAERKAQRKAARKEAKAKNAAEIKRLKDAGYQPGQNDPNYPENIQKAERKAAAAQGASQ</sequence>
<protein>
    <submittedName>
        <fullName evidence="3">DUF4148 domain-containing protein</fullName>
    </submittedName>
</protein>
<evidence type="ECO:0000313" key="4">
    <source>
        <dbReference type="Proteomes" id="UP001431019"/>
    </source>
</evidence>
<dbReference type="RefSeq" id="WP_230512218.1">
    <property type="nucleotide sequence ID" value="NZ_JAJITD010000014.1"/>
</dbReference>
<feature type="compositionally biased region" description="Basic and acidic residues" evidence="1">
    <location>
        <begin position="74"/>
        <end position="90"/>
    </location>
</feature>